<evidence type="ECO:0000313" key="3">
    <source>
        <dbReference type="Proteomes" id="UP000001554"/>
    </source>
</evidence>
<keyword evidence="2" id="KW-1133">Transmembrane helix</keyword>
<feature type="region of interest" description="Disordered" evidence="1">
    <location>
        <begin position="118"/>
        <end position="137"/>
    </location>
</feature>
<protein>
    <submittedName>
        <fullName evidence="4">Uncharacterized protein LOC118412331</fullName>
    </submittedName>
</protein>
<sequence length="137" mass="15040">MQRIMEGECVLFSVTNLGKEPKTPPWLIGVICAIVVVIIVIAAVTVLLYRRKHNPGANIPGKSGNEMTNLDTSKRRDHPATDGSVDNIIYNTEDEGFVDNVIYNAGDDGTVDNVIYEGQDSQSKDENAPESQYETIN</sequence>
<evidence type="ECO:0000256" key="2">
    <source>
        <dbReference type="SAM" id="Phobius"/>
    </source>
</evidence>
<gene>
    <name evidence="4" type="primary">LOC118412331</name>
</gene>
<proteinExistence type="predicted"/>
<name>A0A9J7KV67_BRAFL</name>
<evidence type="ECO:0000256" key="1">
    <source>
        <dbReference type="SAM" id="MobiDB-lite"/>
    </source>
</evidence>
<evidence type="ECO:0000313" key="4">
    <source>
        <dbReference type="RefSeq" id="XP_035671064.1"/>
    </source>
</evidence>
<dbReference type="GeneID" id="118412331"/>
<keyword evidence="2" id="KW-0472">Membrane</keyword>
<reference evidence="4" key="2">
    <citation type="submission" date="2025-08" db="UniProtKB">
        <authorList>
            <consortium name="RefSeq"/>
        </authorList>
    </citation>
    <scope>IDENTIFICATION</scope>
    <source>
        <strain evidence="4">S238N-H82</strain>
        <tissue evidence="4">Testes</tissue>
    </source>
</reference>
<dbReference type="KEGG" id="bfo:118412331"/>
<dbReference type="AlphaFoldDB" id="A0A9J7KV67"/>
<keyword evidence="2" id="KW-0812">Transmembrane</keyword>
<reference evidence="3" key="1">
    <citation type="journal article" date="2020" name="Nat. Ecol. Evol.">
        <title>Deeply conserved synteny resolves early events in vertebrate evolution.</title>
        <authorList>
            <person name="Simakov O."/>
            <person name="Marletaz F."/>
            <person name="Yue J.X."/>
            <person name="O'Connell B."/>
            <person name="Jenkins J."/>
            <person name="Brandt A."/>
            <person name="Calef R."/>
            <person name="Tung C.H."/>
            <person name="Huang T.K."/>
            <person name="Schmutz J."/>
            <person name="Satoh N."/>
            <person name="Yu J.K."/>
            <person name="Putnam N.H."/>
            <person name="Green R.E."/>
            <person name="Rokhsar D.S."/>
        </authorList>
    </citation>
    <scope>NUCLEOTIDE SEQUENCE [LARGE SCALE GENOMIC DNA]</scope>
    <source>
        <strain evidence="3">S238N-H82</strain>
    </source>
</reference>
<keyword evidence="3" id="KW-1185">Reference proteome</keyword>
<dbReference type="RefSeq" id="XP_035671064.1">
    <property type="nucleotide sequence ID" value="XM_035815171.1"/>
</dbReference>
<accession>A0A9J7KV67</accession>
<feature type="transmembrane region" description="Helical" evidence="2">
    <location>
        <begin position="26"/>
        <end position="49"/>
    </location>
</feature>
<dbReference type="Proteomes" id="UP000001554">
    <property type="component" value="Chromosome 1"/>
</dbReference>
<organism evidence="3 4">
    <name type="scientific">Branchiostoma floridae</name>
    <name type="common">Florida lancelet</name>
    <name type="synonym">Amphioxus</name>
    <dbReference type="NCBI Taxonomy" id="7739"/>
    <lineage>
        <taxon>Eukaryota</taxon>
        <taxon>Metazoa</taxon>
        <taxon>Chordata</taxon>
        <taxon>Cephalochordata</taxon>
        <taxon>Leptocardii</taxon>
        <taxon>Amphioxiformes</taxon>
        <taxon>Branchiostomatidae</taxon>
        <taxon>Branchiostoma</taxon>
    </lineage>
</organism>
<feature type="region of interest" description="Disordered" evidence="1">
    <location>
        <begin position="57"/>
        <end position="86"/>
    </location>
</feature>